<gene>
    <name evidence="2" type="ORF">SAMN05421774_102568</name>
</gene>
<protein>
    <submittedName>
        <fullName evidence="2">Cytochrome c oxidase cbb3-type subunit 4</fullName>
    </submittedName>
</protein>
<dbReference type="EMBL" id="FTOT01000002">
    <property type="protein sequence ID" value="SIS83525.1"/>
    <property type="molecule type" value="Genomic_DNA"/>
</dbReference>
<evidence type="ECO:0000256" key="1">
    <source>
        <dbReference type="SAM" id="Phobius"/>
    </source>
</evidence>
<keyword evidence="1" id="KW-0472">Membrane</keyword>
<reference evidence="2 3" key="1">
    <citation type="submission" date="2017-01" db="EMBL/GenBank/DDBJ databases">
        <authorList>
            <person name="Mah S.A."/>
            <person name="Swanson W.J."/>
            <person name="Moy G.W."/>
            <person name="Vacquier V.D."/>
        </authorList>
    </citation>
    <scope>NUCLEOTIDE SEQUENCE [LARGE SCALE GENOMIC DNA]</scope>
    <source>
        <strain evidence="2 3">DSM 26375</strain>
    </source>
</reference>
<proteinExistence type="predicted"/>
<dbReference type="CDD" id="cd01324">
    <property type="entry name" value="cbb3_Oxidase_CcoQ"/>
    <property type="match status" value="1"/>
</dbReference>
<dbReference type="RefSeq" id="WP_076529737.1">
    <property type="nucleotide sequence ID" value="NZ_BMEH01000002.1"/>
</dbReference>
<organism evidence="2 3">
    <name type="scientific">Gemmobacter megaterium</name>
    <dbReference type="NCBI Taxonomy" id="1086013"/>
    <lineage>
        <taxon>Bacteria</taxon>
        <taxon>Pseudomonadati</taxon>
        <taxon>Pseudomonadota</taxon>
        <taxon>Alphaproteobacteria</taxon>
        <taxon>Rhodobacterales</taxon>
        <taxon>Paracoccaceae</taxon>
        <taxon>Gemmobacter</taxon>
    </lineage>
</organism>
<accession>A0A1N7MBL0</accession>
<dbReference type="STRING" id="1086013.SAMN05421774_102568"/>
<evidence type="ECO:0000313" key="2">
    <source>
        <dbReference type="EMBL" id="SIS83525.1"/>
    </source>
</evidence>
<dbReference type="InterPro" id="IPR008621">
    <property type="entry name" value="Cbb3-typ_cyt_oxidase_comp"/>
</dbReference>
<dbReference type="Proteomes" id="UP000186141">
    <property type="component" value="Unassembled WGS sequence"/>
</dbReference>
<dbReference type="OrthoDB" id="9801588at2"/>
<keyword evidence="1" id="KW-1133">Transmembrane helix</keyword>
<keyword evidence="3" id="KW-1185">Reference proteome</keyword>
<name>A0A1N7MBL0_9RHOB</name>
<feature type="transmembrane region" description="Helical" evidence="1">
    <location>
        <begin position="15"/>
        <end position="33"/>
    </location>
</feature>
<dbReference type="Pfam" id="PF05545">
    <property type="entry name" value="FixQ"/>
    <property type="match status" value="1"/>
</dbReference>
<keyword evidence="1" id="KW-0812">Transmembrane</keyword>
<dbReference type="AlphaFoldDB" id="A0A1N7MBL0"/>
<evidence type="ECO:0000313" key="3">
    <source>
        <dbReference type="Proteomes" id="UP000186141"/>
    </source>
</evidence>
<sequence>MGTETYSFLRNFADSWHLLFMFLFLIGVFVWAIRPGSNKVHRDVANSIFRNDDRPAPDSASATKEMQ</sequence>